<keyword evidence="4 7" id="KW-0694">RNA-binding</keyword>
<dbReference type="FunFam" id="3.40.50.1470:FF:000001">
    <property type="entry name" value="Peptidyl-tRNA hydrolase"/>
    <property type="match status" value="1"/>
</dbReference>
<evidence type="ECO:0000256" key="1">
    <source>
        <dbReference type="ARBA" id="ARBA00013260"/>
    </source>
</evidence>
<sequence length="223" mass="23533">MLLVVGLGNPGKEYAAHRHNVGFMAVDALAEEVRADPFREKFSGVHAKAEIAGQPAILLKPMTYMNESGRSVQPAMAFFKIAPSGLIVLHDELDLPFGTVRLKVGGGHAGHNGLRSIIAHCGTGNFGRVRLGIGRPPAGFRGEVADYVLSGFDAVERAGLPDCLKQAVQSVLEVAARGFDAAMNVRNTRPKPGKRQKGEGDGSTDPAPAAKGERGPLPPTQKP</sequence>
<dbReference type="GO" id="GO:0000049">
    <property type="term" value="F:tRNA binding"/>
    <property type="evidence" value="ECO:0007669"/>
    <property type="project" value="UniProtKB-UniRule"/>
</dbReference>
<dbReference type="PANTHER" id="PTHR17224:SF1">
    <property type="entry name" value="PEPTIDYL-TRNA HYDROLASE"/>
    <property type="match status" value="1"/>
</dbReference>
<protein>
    <recommendedName>
        <fullName evidence="6 7">Peptidyl-tRNA hydrolase</fullName>
        <shortName evidence="7">Pth</shortName>
        <ecNumber evidence="1 7">3.1.1.29</ecNumber>
    </recommendedName>
</protein>
<feature type="active site" description="Proton acceptor" evidence="7">
    <location>
        <position position="19"/>
    </location>
</feature>
<dbReference type="Gene3D" id="3.40.50.1470">
    <property type="entry name" value="Peptidyl-tRNA hydrolase"/>
    <property type="match status" value="1"/>
</dbReference>
<reference evidence="9 10" key="1">
    <citation type="submission" date="2014-02" db="EMBL/GenBank/DDBJ databases">
        <title>The small core and large imbalanced accessory genome model reveals a collaborative survival strategy of Sorangium cellulosum strains in nature.</title>
        <authorList>
            <person name="Han K."/>
            <person name="Peng R."/>
            <person name="Blom J."/>
            <person name="Li Y.-Z."/>
        </authorList>
    </citation>
    <scope>NUCLEOTIDE SEQUENCE [LARGE SCALE GENOMIC DNA]</scope>
    <source>
        <strain evidence="9 10">So0008-312</strain>
    </source>
</reference>
<evidence type="ECO:0000313" key="9">
    <source>
        <dbReference type="EMBL" id="KYF65544.1"/>
    </source>
</evidence>
<evidence type="ECO:0000256" key="7">
    <source>
        <dbReference type="HAMAP-Rule" id="MF_00083"/>
    </source>
</evidence>
<dbReference type="InterPro" id="IPR036416">
    <property type="entry name" value="Pept_tRNA_hydro_sf"/>
</dbReference>
<evidence type="ECO:0000256" key="2">
    <source>
        <dbReference type="ARBA" id="ARBA00022555"/>
    </source>
</evidence>
<dbReference type="InterPro" id="IPR001328">
    <property type="entry name" value="Pept_tRNA_hydro"/>
</dbReference>
<dbReference type="GO" id="GO:0072344">
    <property type="term" value="P:rescue of stalled ribosome"/>
    <property type="evidence" value="ECO:0007669"/>
    <property type="project" value="UniProtKB-UniRule"/>
</dbReference>
<dbReference type="GO" id="GO:0004045">
    <property type="term" value="F:peptidyl-tRNA hydrolase activity"/>
    <property type="evidence" value="ECO:0007669"/>
    <property type="project" value="UniProtKB-UniRule"/>
</dbReference>
<comment type="similarity">
    <text evidence="5 7">Belongs to the PTH family.</text>
</comment>
<gene>
    <name evidence="7" type="primary">pth</name>
    <name evidence="9" type="ORF">BE15_28970</name>
</gene>
<organism evidence="9 10">
    <name type="scientific">Sorangium cellulosum</name>
    <name type="common">Polyangium cellulosum</name>
    <dbReference type="NCBI Taxonomy" id="56"/>
    <lineage>
        <taxon>Bacteria</taxon>
        <taxon>Pseudomonadati</taxon>
        <taxon>Myxococcota</taxon>
        <taxon>Polyangia</taxon>
        <taxon>Polyangiales</taxon>
        <taxon>Polyangiaceae</taxon>
        <taxon>Sorangium</taxon>
    </lineage>
</organism>
<comment type="caution">
    <text evidence="9">The sequence shown here is derived from an EMBL/GenBank/DDBJ whole genome shotgun (WGS) entry which is preliminary data.</text>
</comment>
<dbReference type="AlphaFoldDB" id="A0A150QC16"/>
<comment type="function">
    <text evidence="7">Hydrolyzes ribosome-free peptidyl-tRNAs (with 1 or more amino acids incorporated), which drop off the ribosome during protein synthesis, or as a result of ribosome stalling.</text>
</comment>
<dbReference type="Pfam" id="PF01195">
    <property type="entry name" value="Pept_tRNA_hydro"/>
    <property type="match status" value="1"/>
</dbReference>
<name>A0A150QC16_SORCE</name>
<comment type="subcellular location">
    <subcellularLocation>
        <location evidence="7">Cytoplasm</location>
    </subcellularLocation>
</comment>
<accession>A0A150QC16</accession>
<comment type="function">
    <text evidence="7">Catalyzes the release of premature peptidyl moieties from peptidyl-tRNA molecules trapped in stalled 50S ribosomal subunits, and thus maintains levels of free tRNAs and 50S ribosomes.</text>
</comment>
<comment type="catalytic activity">
    <reaction evidence="7">
        <text>an N-acyl-L-alpha-aminoacyl-tRNA + H2O = an N-acyl-L-amino acid + a tRNA + H(+)</text>
        <dbReference type="Rhea" id="RHEA:54448"/>
        <dbReference type="Rhea" id="RHEA-COMP:10123"/>
        <dbReference type="Rhea" id="RHEA-COMP:13883"/>
        <dbReference type="ChEBI" id="CHEBI:15377"/>
        <dbReference type="ChEBI" id="CHEBI:15378"/>
        <dbReference type="ChEBI" id="CHEBI:59874"/>
        <dbReference type="ChEBI" id="CHEBI:78442"/>
        <dbReference type="ChEBI" id="CHEBI:138191"/>
        <dbReference type="EC" id="3.1.1.29"/>
    </reaction>
</comment>
<dbReference type="EMBL" id="JEMA01000826">
    <property type="protein sequence ID" value="KYF65544.1"/>
    <property type="molecule type" value="Genomic_DNA"/>
</dbReference>
<comment type="subunit">
    <text evidence="7">Monomer.</text>
</comment>
<dbReference type="HAMAP" id="MF_00083">
    <property type="entry name" value="Pept_tRNA_hydro_bact"/>
    <property type="match status" value="1"/>
</dbReference>
<dbReference type="SUPFAM" id="SSF53178">
    <property type="entry name" value="Peptidyl-tRNA hydrolase-like"/>
    <property type="match status" value="1"/>
</dbReference>
<feature type="site" description="Stabilizes the basic form of H active site to accept a proton" evidence="7">
    <location>
        <position position="91"/>
    </location>
</feature>
<evidence type="ECO:0000256" key="4">
    <source>
        <dbReference type="ARBA" id="ARBA00022884"/>
    </source>
</evidence>
<proteinExistence type="inferred from homology"/>
<dbReference type="EC" id="3.1.1.29" evidence="1 7"/>
<dbReference type="GO" id="GO:0006515">
    <property type="term" value="P:protein quality control for misfolded or incompletely synthesized proteins"/>
    <property type="evidence" value="ECO:0007669"/>
    <property type="project" value="UniProtKB-UniRule"/>
</dbReference>
<evidence type="ECO:0000256" key="6">
    <source>
        <dbReference type="ARBA" id="ARBA00050038"/>
    </source>
</evidence>
<feature type="binding site" evidence="7">
    <location>
        <position position="14"/>
    </location>
    <ligand>
        <name>tRNA</name>
        <dbReference type="ChEBI" id="CHEBI:17843"/>
    </ligand>
</feature>
<feature type="site" description="Discriminates between blocked and unblocked aminoacyl-tRNA" evidence="7">
    <location>
        <position position="9"/>
    </location>
</feature>
<feature type="binding site" evidence="7">
    <location>
        <position position="66"/>
    </location>
    <ligand>
        <name>tRNA</name>
        <dbReference type="ChEBI" id="CHEBI:17843"/>
    </ligand>
</feature>
<dbReference type="PANTHER" id="PTHR17224">
    <property type="entry name" value="PEPTIDYL-TRNA HYDROLASE"/>
    <property type="match status" value="1"/>
</dbReference>
<keyword evidence="3 7" id="KW-0378">Hydrolase</keyword>
<feature type="binding site" evidence="7">
    <location>
        <position position="64"/>
    </location>
    <ligand>
        <name>tRNA</name>
        <dbReference type="ChEBI" id="CHEBI:17843"/>
    </ligand>
</feature>
<feature type="binding site" evidence="7">
    <location>
        <position position="112"/>
    </location>
    <ligand>
        <name>tRNA</name>
        <dbReference type="ChEBI" id="CHEBI:17843"/>
    </ligand>
</feature>
<dbReference type="PROSITE" id="PS01196">
    <property type="entry name" value="PEPT_TRNA_HYDROL_2"/>
    <property type="match status" value="1"/>
</dbReference>
<dbReference type="InterPro" id="IPR018171">
    <property type="entry name" value="Pept_tRNA_hydro_CS"/>
</dbReference>
<dbReference type="OrthoDB" id="9800507at2"/>
<dbReference type="RefSeq" id="WP_061611041.1">
    <property type="nucleotide sequence ID" value="NZ_CP162579.1"/>
</dbReference>
<evidence type="ECO:0000256" key="3">
    <source>
        <dbReference type="ARBA" id="ARBA00022801"/>
    </source>
</evidence>
<feature type="region of interest" description="Disordered" evidence="8">
    <location>
        <begin position="183"/>
        <end position="223"/>
    </location>
</feature>
<keyword evidence="7" id="KW-0963">Cytoplasm</keyword>
<dbReference type="GO" id="GO:0005737">
    <property type="term" value="C:cytoplasm"/>
    <property type="evidence" value="ECO:0007669"/>
    <property type="project" value="UniProtKB-SubCell"/>
</dbReference>
<dbReference type="Proteomes" id="UP000075260">
    <property type="component" value="Unassembled WGS sequence"/>
</dbReference>
<keyword evidence="2 7" id="KW-0820">tRNA-binding</keyword>
<dbReference type="CDD" id="cd00462">
    <property type="entry name" value="PTH"/>
    <property type="match status" value="1"/>
</dbReference>
<evidence type="ECO:0000313" key="10">
    <source>
        <dbReference type="Proteomes" id="UP000075260"/>
    </source>
</evidence>
<dbReference type="NCBIfam" id="TIGR00447">
    <property type="entry name" value="pth"/>
    <property type="match status" value="1"/>
</dbReference>
<evidence type="ECO:0000256" key="8">
    <source>
        <dbReference type="SAM" id="MobiDB-lite"/>
    </source>
</evidence>
<evidence type="ECO:0000256" key="5">
    <source>
        <dbReference type="ARBA" id="ARBA00038063"/>
    </source>
</evidence>